<evidence type="ECO:0000313" key="6">
    <source>
        <dbReference type="EMBL" id="KAH0853140.1"/>
    </source>
</evidence>
<evidence type="ECO:0000256" key="2">
    <source>
        <dbReference type="ARBA" id="ARBA00023002"/>
    </source>
</evidence>
<dbReference type="InterPro" id="IPR029510">
    <property type="entry name" value="Ald_DH_CS_GLU"/>
</dbReference>
<feature type="domain" description="Aldehyde dehydrogenase" evidence="5">
    <location>
        <begin position="431"/>
        <end position="513"/>
    </location>
</feature>
<feature type="non-terminal residue" evidence="6">
    <location>
        <position position="1"/>
    </location>
</feature>
<comment type="caution">
    <text evidence="6">The sequence shown here is derived from an EMBL/GenBank/DDBJ whole genome shotgun (WGS) entry which is preliminary data.</text>
</comment>
<dbReference type="PANTHER" id="PTHR43570">
    <property type="entry name" value="ALDEHYDE DEHYDROGENASE"/>
    <property type="match status" value="1"/>
</dbReference>
<sequence>YLGILDSIFVPTLLLSLSLFLSVNPGCFLRKRVRLSAMAKVFEAADASNLMTELRMSFDAGVTRSYEWRVSQLKKLQVICDNHEPEIVSALHDDLGKPELESSVYEVALLRNSIKLALKQLKNWMAPDKAKTSLTTFPASAEIVSEPLGVVLVISAWNYPFLLSIDPVIGAISAGNAVVLKPSELAPASSSLLAKLLEQYLDPSAVRVIEGAVTETTLLLEQKWDKIFYTGSSKIGRIIMMAAAKHLTPVVLELGGKSPVVIDSDTNLKANMIILLSAKITVKRIIAGKWGCNNGQACISPDYILTTKEYAPKVIDAMKQELEAFYGKNPMESKDMSRIVNSNHFDRLSKILEEKEVSDKIVYGGQKNRDNLKIAPTIFLDVPLDSLIMSEEIFGPLLPILTVITICHSILDCFIDLVFMSDIHSCSAQLNNLEECFDVIRSRPKPLAAYLFTQNQKLKERFAMTVSAGGIVVNDIAVHLSLPTLPFGGVGESGMGSYHGKFSFDAFSHKKAVLYKSFIGDAAIRYPPYSRGKLRLLKALVNSNLVEVFKVLLGLS</sequence>
<comment type="similarity">
    <text evidence="1 4">Belongs to the aldehyde dehydrogenase family.</text>
</comment>
<name>A0ABQ7XDR1_BRANA</name>
<dbReference type="InterPro" id="IPR016161">
    <property type="entry name" value="Ald_DH/histidinol_DH"/>
</dbReference>
<organism evidence="6 7">
    <name type="scientific">Brassica napus</name>
    <name type="common">Rape</name>
    <dbReference type="NCBI Taxonomy" id="3708"/>
    <lineage>
        <taxon>Eukaryota</taxon>
        <taxon>Viridiplantae</taxon>
        <taxon>Streptophyta</taxon>
        <taxon>Embryophyta</taxon>
        <taxon>Tracheophyta</taxon>
        <taxon>Spermatophyta</taxon>
        <taxon>Magnoliopsida</taxon>
        <taxon>eudicotyledons</taxon>
        <taxon>Gunneridae</taxon>
        <taxon>Pentapetalae</taxon>
        <taxon>rosids</taxon>
        <taxon>malvids</taxon>
        <taxon>Brassicales</taxon>
        <taxon>Brassicaceae</taxon>
        <taxon>Brassiceae</taxon>
        <taxon>Brassica</taxon>
    </lineage>
</organism>
<dbReference type="PIRSF" id="PIRSF036492">
    <property type="entry name" value="ALDH"/>
    <property type="match status" value="1"/>
</dbReference>
<feature type="domain" description="Aldehyde dehydrogenase" evidence="5">
    <location>
        <begin position="45"/>
        <end position="405"/>
    </location>
</feature>
<dbReference type="InterPro" id="IPR016162">
    <property type="entry name" value="Ald_DH_N"/>
</dbReference>
<protein>
    <recommendedName>
        <fullName evidence="5">Aldehyde dehydrogenase domain-containing protein</fullName>
    </recommendedName>
</protein>
<evidence type="ECO:0000259" key="5">
    <source>
        <dbReference type="Pfam" id="PF00171"/>
    </source>
</evidence>
<feature type="active site" evidence="3">
    <location>
        <position position="253"/>
    </location>
</feature>
<dbReference type="InterPro" id="IPR012394">
    <property type="entry name" value="Aldehyde_DH_NAD(P)"/>
</dbReference>
<accession>A0ABQ7XDR1</accession>
<dbReference type="Proteomes" id="UP000824890">
    <property type="component" value="Unassembled WGS sequence"/>
</dbReference>
<gene>
    <name evidence="6" type="ORF">HID58_093421</name>
</gene>
<evidence type="ECO:0000256" key="4">
    <source>
        <dbReference type="RuleBase" id="RU003345"/>
    </source>
</evidence>
<keyword evidence="2 4" id="KW-0560">Oxidoreductase</keyword>
<evidence type="ECO:0000313" key="7">
    <source>
        <dbReference type="Proteomes" id="UP000824890"/>
    </source>
</evidence>
<reference evidence="6 7" key="1">
    <citation type="submission" date="2021-05" db="EMBL/GenBank/DDBJ databases">
        <title>Genome Assembly of Synthetic Allotetraploid Brassica napus Reveals Homoeologous Exchanges between Subgenomes.</title>
        <authorList>
            <person name="Davis J.T."/>
        </authorList>
    </citation>
    <scope>NUCLEOTIDE SEQUENCE [LARGE SCALE GENOMIC DNA]</scope>
    <source>
        <strain evidence="7">cv. Da-Ae</strain>
        <tissue evidence="6">Seedling</tissue>
    </source>
</reference>
<dbReference type="SUPFAM" id="SSF53720">
    <property type="entry name" value="ALDH-like"/>
    <property type="match status" value="1"/>
</dbReference>
<evidence type="ECO:0000256" key="3">
    <source>
        <dbReference type="PROSITE-ProRule" id="PRU10007"/>
    </source>
</evidence>
<dbReference type="EMBL" id="JAGKQM010000844">
    <property type="protein sequence ID" value="KAH0853140.1"/>
    <property type="molecule type" value="Genomic_DNA"/>
</dbReference>
<dbReference type="CDD" id="cd07137">
    <property type="entry name" value="ALDH_F3FHI"/>
    <property type="match status" value="1"/>
</dbReference>
<dbReference type="Gene3D" id="3.40.605.10">
    <property type="entry name" value="Aldehyde Dehydrogenase, Chain A, domain 1"/>
    <property type="match status" value="1"/>
</dbReference>
<evidence type="ECO:0000256" key="1">
    <source>
        <dbReference type="ARBA" id="ARBA00009986"/>
    </source>
</evidence>
<dbReference type="PROSITE" id="PS00687">
    <property type="entry name" value="ALDEHYDE_DEHYDR_GLU"/>
    <property type="match status" value="1"/>
</dbReference>
<dbReference type="InterPro" id="IPR015590">
    <property type="entry name" value="Aldehyde_DH_dom"/>
</dbReference>
<dbReference type="Pfam" id="PF00171">
    <property type="entry name" value="Aldedh"/>
    <property type="match status" value="2"/>
</dbReference>
<dbReference type="InterPro" id="IPR016163">
    <property type="entry name" value="Ald_DH_C"/>
</dbReference>
<keyword evidence="7" id="KW-1185">Reference proteome</keyword>
<dbReference type="PANTHER" id="PTHR43570:SF16">
    <property type="entry name" value="ALDEHYDE DEHYDROGENASE TYPE III, ISOFORM Q"/>
    <property type="match status" value="1"/>
</dbReference>
<dbReference type="Gene3D" id="3.40.309.10">
    <property type="entry name" value="Aldehyde Dehydrogenase, Chain A, domain 2"/>
    <property type="match status" value="1"/>
</dbReference>
<proteinExistence type="inferred from homology"/>